<proteinExistence type="predicted"/>
<name>A0ACB8ZBU2_9ASTR</name>
<accession>A0ACB8ZBU2</accession>
<dbReference type="Proteomes" id="UP001056120">
    <property type="component" value="Linkage Group LG26"/>
</dbReference>
<gene>
    <name evidence="1" type="ORF">L1987_78464</name>
</gene>
<sequence length="143" mass="15544">MGILFKSSLLLLFLLSRTMYSGPYGEIGSSNLWMPSANCYFSEFIEATEEPGFTFLAAKFDGTPGLGFQEISVADVVHVWYNMVQQGLVPEPAFSCWLNRIGDEDEGGELVFVEVDSVTSLLGIIRRPPARGPISSGGPGQTN</sequence>
<evidence type="ECO:0000313" key="2">
    <source>
        <dbReference type="Proteomes" id="UP001056120"/>
    </source>
</evidence>
<reference evidence="2" key="1">
    <citation type="journal article" date="2022" name="Mol. Ecol. Resour.">
        <title>The genomes of chicory, endive, great burdock and yacon provide insights into Asteraceae palaeo-polyploidization history and plant inulin production.</title>
        <authorList>
            <person name="Fan W."/>
            <person name="Wang S."/>
            <person name="Wang H."/>
            <person name="Wang A."/>
            <person name="Jiang F."/>
            <person name="Liu H."/>
            <person name="Zhao H."/>
            <person name="Xu D."/>
            <person name="Zhang Y."/>
        </authorList>
    </citation>
    <scope>NUCLEOTIDE SEQUENCE [LARGE SCALE GENOMIC DNA]</scope>
    <source>
        <strain evidence="2">cv. Yunnan</strain>
    </source>
</reference>
<dbReference type="EMBL" id="CM042043">
    <property type="protein sequence ID" value="KAI3695467.1"/>
    <property type="molecule type" value="Genomic_DNA"/>
</dbReference>
<protein>
    <submittedName>
        <fullName evidence="1">Uncharacterized protein</fullName>
    </submittedName>
</protein>
<reference evidence="1 2" key="2">
    <citation type="journal article" date="2022" name="Mol. Ecol. Resour.">
        <title>The genomes of chicory, endive, great burdock and yacon provide insights into Asteraceae paleo-polyploidization history and plant inulin production.</title>
        <authorList>
            <person name="Fan W."/>
            <person name="Wang S."/>
            <person name="Wang H."/>
            <person name="Wang A."/>
            <person name="Jiang F."/>
            <person name="Liu H."/>
            <person name="Zhao H."/>
            <person name="Xu D."/>
            <person name="Zhang Y."/>
        </authorList>
    </citation>
    <scope>NUCLEOTIDE SEQUENCE [LARGE SCALE GENOMIC DNA]</scope>
    <source>
        <strain evidence="2">cv. Yunnan</strain>
        <tissue evidence="1">Leaves</tissue>
    </source>
</reference>
<organism evidence="1 2">
    <name type="scientific">Smallanthus sonchifolius</name>
    <dbReference type="NCBI Taxonomy" id="185202"/>
    <lineage>
        <taxon>Eukaryota</taxon>
        <taxon>Viridiplantae</taxon>
        <taxon>Streptophyta</taxon>
        <taxon>Embryophyta</taxon>
        <taxon>Tracheophyta</taxon>
        <taxon>Spermatophyta</taxon>
        <taxon>Magnoliopsida</taxon>
        <taxon>eudicotyledons</taxon>
        <taxon>Gunneridae</taxon>
        <taxon>Pentapetalae</taxon>
        <taxon>asterids</taxon>
        <taxon>campanulids</taxon>
        <taxon>Asterales</taxon>
        <taxon>Asteraceae</taxon>
        <taxon>Asteroideae</taxon>
        <taxon>Heliantheae alliance</taxon>
        <taxon>Millerieae</taxon>
        <taxon>Smallanthus</taxon>
    </lineage>
</organism>
<keyword evidence="2" id="KW-1185">Reference proteome</keyword>
<comment type="caution">
    <text evidence="1">The sequence shown here is derived from an EMBL/GenBank/DDBJ whole genome shotgun (WGS) entry which is preliminary data.</text>
</comment>
<evidence type="ECO:0000313" key="1">
    <source>
        <dbReference type="EMBL" id="KAI3695467.1"/>
    </source>
</evidence>